<dbReference type="RefSeq" id="WP_106017915.1">
    <property type="nucleotide sequence ID" value="NZ_CP096649.1"/>
</dbReference>
<reference evidence="1" key="1">
    <citation type="submission" date="2022-04" db="EMBL/GenBank/DDBJ databases">
        <title>Complete genome sequences of Ezakiella coagulans and Fenollaria massiliensis.</title>
        <authorList>
            <person name="France M.T."/>
            <person name="Clifford J."/>
            <person name="Narina S."/>
            <person name="Rutt L."/>
            <person name="Ravel J."/>
        </authorList>
    </citation>
    <scope>NUCLEOTIDE SEQUENCE</scope>
    <source>
        <strain evidence="1">C0061C2</strain>
    </source>
</reference>
<dbReference type="EMBL" id="CP096649">
    <property type="protein sequence ID" value="UQK59694.1"/>
    <property type="molecule type" value="Genomic_DNA"/>
</dbReference>
<evidence type="ECO:0000313" key="2">
    <source>
        <dbReference type="Proteomes" id="UP000831151"/>
    </source>
</evidence>
<dbReference type="AlphaFoldDB" id="A0A9E7IWC9"/>
<dbReference type="Proteomes" id="UP000831151">
    <property type="component" value="Chromosome"/>
</dbReference>
<accession>A0A9E7IWC9</accession>
<name>A0A9E7IWC9_9FIRM</name>
<dbReference type="KEGG" id="fms:M1R53_03350"/>
<gene>
    <name evidence="1" type="ORF">M1R53_03350</name>
</gene>
<dbReference type="InterPro" id="IPR009711">
    <property type="entry name" value="UPF0473"/>
</dbReference>
<keyword evidence="2" id="KW-1185">Reference proteome</keyword>
<proteinExistence type="predicted"/>
<sequence>MENKILLHDDNGKEIEFIVEATFEIDTEKYIVMYETEEDEDYYIMKYTEDKEGNLVFIGLDDEELREAQEAYEELDKTN</sequence>
<organism evidence="1 2">
    <name type="scientific">Fenollaria massiliensis</name>
    <dbReference type="NCBI Taxonomy" id="938288"/>
    <lineage>
        <taxon>Bacteria</taxon>
        <taxon>Bacillati</taxon>
        <taxon>Bacillota</taxon>
        <taxon>Clostridia</taxon>
        <taxon>Eubacteriales</taxon>
        <taxon>Fenollaria</taxon>
    </lineage>
</organism>
<evidence type="ECO:0000313" key="1">
    <source>
        <dbReference type="EMBL" id="UQK59694.1"/>
    </source>
</evidence>
<dbReference type="Pfam" id="PF06949">
    <property type="entry name" value="DUF1292"/>
    <property type="match status" value="1"/>
</dbReference>
<protein>
    <submittedName>
        <fullName evidence="1">DUF1292 domain-containing protein</fullName>
    </submittedName>
</protein>